<dbReference type="InterPro" id="IPR003374">
    <property type="entry name" value="ApbE-like_sf"/>
</dbReference>
<organism evidence="11">
    <name type="scientific">mine drainage metagenome</name>
    <dbReference type="NCBI Taxonomy" id="410659"/>
    <lineage>
        <taxon>unclassified sequences</taxon>
        <taxon>metagenomes</taxon>
        <taxon>ecological metagenomes</taxon>
    </lineage>
</organism>
<comment type="catalytic activity">
    <reaction evidence="10">
        <text>L-threonyl-[protein] + FAD = FMN-L-threonyl-[protein] + AMP + H(+)</text>
        <dbReference type="Rhea" id="RHEA:36847"/>
        <dbReference type="Rhea" id="RHEA-COMP:11060"/>
        <dbReference type="Rhea" id="RHEA-COMP:11061"/>
        <dbReference type="ChEBI" id="CHEBI:15378"/>
        <dbReference type="ChEBI" id="CHEBI:30013"/>
        <dbReference type="ChEBI" id="CHEBI:57692"/>
        <dbReference type="ChEBI" id="CHEBI:74257"/>
        <dbReference type="ChEBI" id="CHEBI:456215"/>
        <dbReference type="EC" id="2.7.1.180"/>
    </reaction>
</comment>
<dbReference type="InterPro" id="IPR024932">
    <property type="entry name" value="ApbE"/>
</dbReference>
<evidence type="ECO:0000256" key="4">
    <source>
        <dbReference type="ARBA" id="ARBA00022630"/>
    </source>
</evidence>
<evidence type="ECO:0000256" key="6">
    <source>
        <dbReference type="ARBA" id="ARBA00022723"/>
    </source>
</evidence>
<name>A0A1J5RCS8_9ZZZZ</name>
<evidence type="ECO:0000256" key="5">
    <source>
        <dbReference type="ARBA" id="ARBA00022679"/>
    </source>
</evidence>
<evidence type="ECO:0000256" key="10">
    <source>
        <dbReference type="ARBA" id="ARBA00048540"/>
    </source>
</evidence>
<dbReference type="AlphaFoldDB" id="A0A1J5RCS8"/>
<keyword evidence="5" id="KW-0808">Transferase</keyword>
<comment type="cofactor">
    <cofactor evidence="1">
        <name>Mg(2+)</name>
        <dbReference type="ChEBI" id="CHEBI:18420"/>
    </cofactor>
</comment>
<evidence type="ECO:0000313" key="11">
    <source>
        <dbReference type="EMBL" id="OIQ85933.1"/>
    </source>
</evidence>
<dbReference type="GO" id="GO:0016740">
    <property type="term" value="F:transferase activity"/>
    <property type="evidence" value="ECO:0007669"/>
    <property type="project" value="UniProtKB-KW"/>
</dbReference>
<dbReference type="SUPFAM" id="SSF143631">
    <property type="entry name" value="ApbE-like"/>
    <property type="match status" value="1"/>
</dbReference>
<keyword evidence="11" id="KW-0449">Lipoprotein</keyword>
<gene>
    <name evidence="11" type="primary">apbE_10</name>
    <name evidence="11" type="ORF">GALL_322050</name>
</gene>
<proteinExistence type="predicted"/>
<dbReference type="Gene3D" id="3.10.520.10">
    <property type="entry name" value="ApbE-like domains"/>
    <property type="match status" value="2"/>
</dbReference>
<keyword evidence="8" id="KW-0460">Magnesium</keyword>
<reference evidence="11" key="1">
    <citation type="submission" date="2016-10" db="EMBL/GenBank/DDBJ databases">
        <title>Sequence of Gallionella enrichment culture.</title>
        <authorList>
            <person name="Poehlein A."/>
            <person name="Muehling M."/>
            <person name="Daniel R."/>
        </authorList>
    </citation>
    <scope>NUCLEOTIDE SEQUENCE</scope>
</reference>
<keyword evidence="4" id="KW-0285">Flavoprotein</keyword>
<dbReference type="PANTHER" id="PTHR30040">
    <property type="entry name" value="THIAMINE BIOSYNTHESIS LIPOPROTEIN APBE"/>
    <property type="match status" value="1"/>
</dbReference>
<protein>
    <recommendedName>
        <fullName evidence="3">FAD:protein FMN transferase</fullName>
        <ecNumber evidence="2">2.7.1.180</ecNumber>
    </recommendedName>
    <alternativeName>
        <fullName evidence="9">Flavin transferase</fullName>
    </alternativeName>
</protein>
<accession>A0A1J5RCS8</accession>
<evidence type="ECO:0000256" key="1">
    <source>
        <dbReference type="ARBA" id="ARBA00001946"/>
    </source>
</evidence>
<dbReference type="EC" id="2.7.1.180" evidence="2"/>
<dbReference type="Pfam" id="PF02424">
    <property type="entry name" value="ApbE"/>
    <property type="match status" value="1"/>
</dbReference>
<dbReference type="GO" id="GO:0046872">
    <property type="term" value="F:metal ion binding"/>
    <property type="evidence" value="ECO:0007669"/>
    <property type="project" value="UniProtKB-KW"/>
</dbReference>
<comment type="caution">
    <text evidence="11">The sequence shown here is derived from an EMBL/GenBank/DDBJ whole genome shotgun (WGS) entry which is preliminary data.</text>
</comment>
<keyword evidence="6" id="KW-0479">Metal-binding</keyword>
<dbReference type="PANTHER" id="PTHR30040:SF2">
    <property type="entry name" value="FAD:PROTEIN FMN TRANSFERASE"/>
    <property type="match status" value="1"/>
</dbReference>
<evidence type="ECO:0000256" key="7">
    <source>
        <dbReference type="ARBA" id="ARBA00022827"/>
    </source>
</evidence>
<evidence type="ECO:0000256" key="3">
    <source>
        <dbReference type="ARBA" id="ARBA00016337"/>
    </source>
</evidence>
<dbReference type="EMBL" id="MLJW01000510">
    <property type="protein sequence ID" value="OIQ85933.1"/>
    <property type="molecule type" value="Genomic_DNA"/>
</dbReference>
<evidence type="ECO:0000256" key="8">
    <source>
        <dbReference type="ARBA" id="ARBA00022842"/>
    </source>
</evidence>
<sequence length="274" mass="29082">MSTETPAAIADAVATLRDGAAAGTRKVWVEQIMGMPISVHARGEEARGHAAEQAVARTFADLRTADAMFSTYREDSQISRIQRGELSIAESDPAVREVHRLCESARLRTDGYVDAWNSIPGRPGVFDPTVLVKTWAVSRAARHFSAVPTLAIAIGAGGDILLTPGDEPEPWTIGIQDPTDRARTIATFPIREGGTATSGLAARGAHIVDPHTGEPAVEVLSATVIGPSLMWADVWATAAVARGASAIEWVNTLFGTSGLLVMADGTVHRWQNEV</sequence>
<evidence type="ECO:0000256" key="9">
    <source>
        <dbReference type="ARBA" id="ARBA00031306"/>
    </source>
</evidence>
<evidence type="ECO:0000256" key="2">
    <source>
        <dbReference type="ARBA" id="ARBA00011955"/>
    </source>
</evidence>
<keyword evidence="7" id="KW-0274">FAD</keyword>